<dbReference type="Gene3D" id="1.20.120.330">
    <property type="entry name" value="Nucleotidyltransferases domain 2"/>
    <property type="match status" value="1"/>
</dbReference>
<organism evidence="2 3">
    <name type="scientific">Candidatus Methylomirabilis lanthanidiphila</name>
    <dbReference type="NCBI Taxonomy" id="2211376"/>
    <lineage>
        <taxon>Bacteria</taxon>
        <taxon>Candidatus Methylomirabilota</taxon>
        <taxon>Candidatus Methylomirabilia</taxon>
        <taxon>Candidatus Methylomirabilales</taxon>
        <taxon>Candidatus Methylomirabilaceae</taxon>
        <taxon>Candidatus Methylomirabilis</taxon>
    </lineage>
</organism>
<keyword evidence="3" id="KW-1185">Reference proteome</keyword>
<evidence type="ECO:0000313" key="3">
    <source>
        <dbReference type="Proteomes" id="UP000334340"/>
    </source>
</evidence>
<gene>
    <name evidence="2" type="ORF">MELA_02681</name>
</gene>
<feature type="domain" description="HEPN" evidence="1">
    <location>
        <begin position="1"/>
        <end position="108"/>
    </location>
</feature>
<dbReference type="Proteomes" id="UP000334340">
    <property type="component" value="Unassembled WGS sequence"/>
</dbReference>
<evidence type="ECO:0000313" key="2">
    <source>
        <dbReference type="EMBL" id="VUZ86281.1"/>
    </source>
</evidence>
<accession>A0A564ZLS2</accession>
<dbReference type="SMART" id="SM00748">
    <property type="entry name" value="HEPN"/>
    <property type="match status" value="1"/>
</dbReference>
<evidence type="ECO:0000259" key="1">
    <source>
        <dbReference type="PROSITE" id="PS50910"/>
    </source>
</evidence>
<dbReference type="EMBL" id="CABIKM010000048">
    <property type="protein sequence ID" value="VUZ86281.1"/>
    <property type="molecule type" value="Genomic_DNA"/>
</dbReference>
<protein>
    <submittedName>
        <fullName evidence="2">HEPN domain-containing protein</fullName>
    </submittedName>
</protein>
<name>A0A564ZLS2_9BACT</name>
<dbReference type="InterPro" id="IPR007842">
    <property type="entry name" value="HEPN_dom"/>
</dbReference>
<proteinExistence type="predicted"/>
<dbReference type="AlphaFoldDB" id="A0A564ZLS2"/>
<dbReference type="PROSITE" id="PS50910">
    <property type="entry name" value="HEPN"/>
    <property type="match status" value="1"/>
</dbReference>
<sequence length="115" mass="13023">MALARAPLPKGGFYEDLCFHAQQAAEKALKAAYIPRGWAFRYVHDLDELITGLQEKGIDVPEEFRESVILTSYAFEVRYPGFADPVTEDEYTKVIVLAERVVQWAESLIAGATWR</sequence>
<reference evidence="2 3" key="1">
    <citation type="submission" date="2019-07" db="EMBL/GenBank/DDBJ databases">
        <authorList>
            <person name="Cremers G."/>
        </authorList>
    </citation>
    <scope>NUCLEOTIDE SEQUENCE [LARGE SCALE GENOMIC DNA]</scope>
</reference>
<dbReference type="Pfam" id="PF05168">
    <property type="entry name" value="HEPN"/>
    <property type="match status" value="1"/>
</dbReference>
<dbReference type="SUPFAM" id="SSF81593">
    <property type="entry name" value="Nucleotidyltransferase substrate binding subunit/domain"/>
    <property type="match status" value="1"/>
</dbReference>